<evidence type="ECO:0000256" key="1">
    <source>
        <dbReference type="SAM" id="MobiDB-lite"/>
    </source>
</evidence>
<sequence length="107" mass="12453">MVSDMREVDPNIDRSSKFAKGLQSSFTAYDQLLKVTNLKQKGIKNFFKKVQTRASDDTQQSMNLSNENSAPEIFPDNEIISDDDEVEGTEVNQQSDRGRFRRRVWWF</sequence>
<proteinExistence type="predicted"/>
<protein>
    <submittedName>
        <fullName evidence="2">Tigger transposable element-derived protein 1-like protein</fullName>
    </submittedName>
</protein>
<feature type="compositionally biased region" description="Polar residues" evidence="1">
    <location>
        <begin position="57"/>
        <end position="69"/>
    </location>
</feature>
<dbReference type="AlphaFoldDB" id="A0A0J7JUW4"/>
<organism evidence="2 3">
    <name type="scientific">Lasius niger</name>
    <name type="common">Black garden ant</name>
    <dbReference type="NCBI Taxonomy" id="67767"/>
    <lineage>
        <taxon>Eukaryota</taxon>
        <taxon>Metazoa</taxon>
        <taxon>Ecdysozoa</taxon>
        <taxon>Arthropoda</taxon>
        <taxon>Hexapoda</taxon>
        <taxon>Insecta</taxon>
        <taxon>Pterygota</taxon>
        <taxon>Neoptera</taxon>
        <taxon>Endopterygota</taxon>
        <taxon>Hymenoptera</taxon>
        <taxon>Apocrita</taxon>
        <taxon>Aculeata</taxon>
        <taxon>Formicoidea</taxon>
        <taxon>Formicidae</taxon>
        <taxon>Formicinae</taxon>
        <taxon>Lasius</taxon>
        <taxon>Lasius</taxon>
    </lineage>
</organism>
<reference evidence="2 3" key="1">
    <citation type="submission" date="2015-04" db="EMBL/GenBank/DDBJ databases">
        <title>Lasius niger genome sequencing.</title>
        <authorList>
            <person name="Konorov E.A."/>
            <person name="Nikitin M.A."/>
            <person name="Kirill M.V."/>
            <person name="Chang P."/>
        </authorList>
    </citation>
    <scope>NUCLEOTIDE SEQUENCE [LARGE SCALE GENOMIC DNA]</scope>
    <source>
        <tissue evidence="2">Whole</tissue>
    </source>
</reference>
<gene>
    <name evidence="2" type="ORF">RF55_24825</name>
</gene>
<dbReference type="PaxDb" id="67767-A0A0J7JUW4"/>
<keyword evidence="3" id="KW-1185">Reference proteome</keyword>
<comment type="caution">
    <text evidence="2">The sequence shown here is derived from an EMBL/GenBank/DDBJ whole genome shotgun (WGS) entry which is preliminary data.</text>
</comment>
<evidence type="ECO:0000313" key="3">
    <source>
        <dbReference type="Proteomes" id="UP000036403"/>
    </source>
</evidence>
<dbReference type="EMBL" id="LBMM01030432">
    <property type="protein sequence ID" value="KMQ81899.1"/>
    <property type="molecule type" value="Genomic_DNA"/>
</dbReference>
<name>A0A0J7JUW4_LASNI</name>
<dbReference type="Proteomes" id="UP000036403">
    <property type="component" value="Unassembled WGS sequence"/>
</dbReference>
<evidence type="ECO:0000313" key="2">
    <source>
        <dbReference type="EMBL" id="KMQ81899.1"/>
    </source>
</evidence>
<accession>A0A0J7JUW4</accession>
<feature type="region of interest" description="Disordered" evidence="1">
    <location>
        <begin position="54"/>
        <end position="78"/>
    </location>
</feature>